<accession>A0A8W7PDM4</accession>
<dbReference type="Proteomes" id="UP000075882">
    <property type="component" value="Unassembled WGS sequence"/>
</dbReference>
<dbReference type="AlphaFoldDB" id="A0A8W7PDM4"/>
<reference evidence="1" key="1">
    <citation type="submission" date="2022-08" db="UniProtKB">
        <authorList>
            <consortium name="EnsemblMetazoa"/>
        </authorList>
    </citation>
    <scope>IDENTIFICATION</scope>
</reference>
<sequence>MFSHCSESCESMRPRYTDPAVLITATPIDSAASRSTSSRVTSIFIGTTEPLTGVSEFSRIFIQPRSNFAGNDSTGSFMPANTRCPLLAKNVQICEKEAKSTDQLNCVIMRFAN</sequence>
<organism evidence="1">
    <name type="scientific">Anopheles coluzzii</name>
    <name type="common">African malaria mosquito</name>
    <dbReference type="NCBI Taxonomy" id="1518534"/>
    <lineage>
        <taxon>Eukaryota</taxon>
        <taxon>Metazoa</taxon>
        <taxon>Ecdysozoa</taxon>
        <taxon>Arthropoda</taxon>
        <taxon>Hexapoda</taxon>
        <taxon>Insecta</taxon>
        <taxon>Pterygota</taxon>
        <taxon>Neoptera</taxon>
        <taxon>Endopterygota</taxon>
        <taxon>Diptera</taxon>
        <taxon>Nematocera</taxon>
        <taxon>Culicoidea</taxon>
        <taxon>Culicidae</taxon>
        <taxon>Anophelinae</taxon>
        <taxon>Anopheles</taxon>
    </lineage>
</organism>
<name>A0A8W7PDM4_ANOCL</name>
<protein>
    <submittedName>
        <fullName evidence="1">Uncharacterized protein</fullName>
    </submittedName>
</protein>
<evidence type="ECO:0000313" key="1">
    <source>
        <dbReference type="EnsemblMetazoa" id="ACOM029676-PA.1"/>
    </source>
</evidence>
<proteinExistence type="predicted"/>
<dbReference type="EnsemblMetazoa" id="ACOM029676-RA">
    <property type="protein sequence ID" value="ACOM029676-PA.1"/>
    <property type="gene ID" value="ACOM029676"/>
</dbReference>